<keyword evidence="2" id="KW-0963">Cytoplasm</keyword>
<dbReference type="EMBL" id="DRUC01000051">
    <property type="protein sequence ID" value="HHF48200.1"/>
    <property type="molecule type" value="Genomic_DNA"/>
</dbReference>
<evidence type="ECO:0000313" key="4">
    <source>
        <dbReference type="EMBL" id="HHF48200.1"/>
    </source>
</evidence>
<proteinExistence type="predicted"/>
<dbReference type="PANTHER" id="PTHR31661">
    <property type="entry name" value="SIMILAR TO CDNA SEQUENCE BC052040"/>
    <property type="match status" value="1"/>
</dbReference>
<protein>
    <submittedName>
        <fullName evidence="3">Uncharacterized protein</fullName>
    </submittedName>
</protein>
<reference evidence="3" key="1">
    <citation type="journal article" date="2020" name="mSystems">
        <title>Genome- and Community-Level Interaction Insights into Carbon Utilization and Element Cycling Functions of Hydrothermarchaeota in Hydrothermal Sediment.</title>
        <authorList>
            <person name="Zhou Z."/>
            <person name="Liu Y."/>
            <person name="Xu W."/>
            <person name="Pan J."/>
            <person name="Luo Z.H."/>
            <person name="Li M."/>
        </authorList>
    </citation>
    <scope>NUCLEOTIDE SEQUENCE [LARGE SCALE GENOMIC DNA]</scope>
    <source>
        <strain evidence="4">SpSt-10</strain>
        <strain evidence="3">SpSt-62</strain>
    </source>
</reference>
<evidence type="ECO:0000256" key="2">
    <source>
        <dbReference type="ARBA" id="ARBA00022490"/>
    </source>
</evidence>
<name>A0A7C4S559_9EURY</name>
<gene>
    <name evidence="4" type="ORF">ENL48_03195</name>
    <name evidence="3" type="ORF">ENT89_02630</name>
</gene>
<dbReference type="InterPro" id="IPR029404">
    <property type="entry name" value="CDIN1"/>
</dbReference>
<dbReference type="EMBL" id="DTAK01000014">
    <property type="protein sequence ID" value="HGU59089.1"/>
    <property type="molecule type" value="Genomic_DNA"/>
</dbReference>
<dbReference type="Pfam" id="PF14811">
    <property type="entry name" value="TPD"/>
    <property type="match status" value="1"/>
</dbReference>
<comment type="subcellular location">
    <subcellularLocation>
        <location evidence="1">Cytoplasm</location>
    </subcellularLocation>
</comment>
<evidence type="ECO:0000256" key="1">
    <source>
        <dbReference type="ARBA" id="ARBA00004496"/>
    </source>
</evidence>
<accession>A0A7C4S559</accession>
<comment type="caution">
    <text evidence="3">The sequence shown here is derived from an EMBL/GenBank/DDBJ whole genome shotgun (WGS) entry which is preliminary data.</text>
</comment>
<dbReference type="GO" id="GO:0005737">
    <property type="term" value="C:cytoplasm"/>
    <property type="evidence" value="ECO:0007669"/>
    <property type="project" value="UniProtKB-SubCell"/>
</dbReference>
<evidence type="ECO:0000313" key="3">
    <source>
        <dbReference type="EMBL" id="HGU59089.1"/>
    </source>
</evidence>
<dbReference type="PANTHER" id="PTHR31661:SF1">
    <property type="entry name" value="CDAN1-INTERACTING NUCLEASE 1"/>
    <property type="match status" value="1"/>
</dbReference>
<sequence length="314" mass="37538">MKLEEFVKIRRNLRSFGDFKKYKHPRGTLFGILSQKKVDFVKRTYHNLLSRLPEIEEEWKRKGRLPKWLRLPPVLRLKFLMKSLGFSDKEIDRYFKNPHGEFEEMIWNAIYTDYLYSPIAAKIQVARGRVGELMIRDFLESLNVEFKCEKILRPSKKTPDFFIEDGLEIDGRTIRWIESKALFGDLSLHRFYSKKQYDRYLEIYGDGLIIYWLGKLDNLDSQALIKDYTFIPHRAKNFLLEMKIFFADKKVEDIAEILDATVWEWESDEVKSKKFLNEILDLFQRIEGNIIITNYNGGLKRVFRNMGFDIITFP</sequence>
<dbReference type="AlphaFoldDB" id="A0A7C4S559"/>
<organism evidence="3">
    <name type="scientific">Geoglobus ahangari</name>
    <dbReference type="NCBI Taxonomy" id="113653"/>
    <lineage>
        <taxon>Archaea</taxon>
        <taxon>Methanobacteriati</taxon>
        <taxon>Methanobacteriota</taxon>
        <taxon>Archaeoglobi</taxon>
        <taxon>Archaeoglobales</taxon>
        <taxon>Archaeoglobaceae</taxon>
        <taxon>Geoglobus</taxon>
    </lineage>
</organism>